<reference evidence="1 2" key="1">
    <citation type="submission" date="2021-02" db="EMBL/GenBank/DDBJ databases">
        <title>Complete genome of Desulfoluna sp. strain ASN36.</title>
        <authorList>
            <person name="Takahashi A."/>
            <person name="Kojima H."/>
            <person name="Fukui M."/>
        </authorList>
    </citation>
    <scope>NUCLEOTIDE SEQUENCE [LARGE SCALE GENOMIC DNA]</scope>
    <source>
        <strain evidence="1 2">ASN36</strain>
    </source>
</reference>
<dbReference type="RefSeq" id="WP_236890548.1">
    <property type="nucleotide sequence ID" value="NZ_AP024488.1"/>
</dbReference>
<name>A0ABM7PNY0_9BACT</name>
<organism evidence="1 2">
    <name type="scientific">Desulfoluna limicola</name>
    <dbReference type="NCBI Taxonomy" id="2810562"/>
    <lineage>
        <taxon>Bacteria</taxon>
        <taxon>Pseudomonadati</taxon>
        <taxon>Thermodesulfobacteriota</taxon>
        <taxon>Desulfobacteria</taxon>
        <taxon>Desulfobacterales</taxon>
        <taxon>Desulfolunaceae</taxon>
        <taxon>Desulfoluna</taxon>
    </lineage>
</organism>
<dbReference type="Proteomes" id="UP001320148">
    <property type="component" value="Chromosome"/>
</dbReference>
<accession>A0ABM7PNY0</accession>
<dbReference type="EMBL" id="AP024488">
    <property type="protein sequence ID" value="BCS99201.1"/>
    <property type="molecule type" value="Genomic_DNA"/>
</dbReference>
<evidence type="ECO:0000313" key="2">
    <source>
        <dbReference type="Proteomes" id="UP001320148"/>
    </source>
</evidence>
<evidence type="ECO:0000313" key="1">
    <source>
        <dbReference type="EMBL" id="BCS99201.1"/>
    </source>
</evidence>
<sequence>MSHTYLIELYEYIGTRKRAQVFAQLDETLPRVERKAAEGADAFLSDALAFFSTSYHGKLPKRLRVKHPPEGYLPG</sequence>
<proteinExistence type="predicted"/>
<keyword evidence="2" id="KW-1185">Reference proteome</keyword>
<protein>
    <submittedName>
        <fullName evidence="1">Uncharacterized protein</fullName>
    </submittedName>
</protein>
<gene>
    <name evidence="1" type="ORF">DSLASN_48330</name>
</gene>